<dbReference type="Gene3D" id="3.40.395.10">
    <property type="entry name" value="Adenoviral Proteinase, Chain A"/>
    <property type="match status" value="1"/>
</dbReference>
<feature type="compositionally biased region" description="Basic and acidic residues" evidence="6">
    <location>
        <begin position="1293"/>
        <end position="1304"/>
    </location>
</feature>
<dbReference type="Pfam" id="PF25424">
    <property type="entry name" value="PH_35"/>
    <property type="match status" value="1"/>
</dbReference>
<feature type="compositionally biased region" description="Low complexity" evidence="6">
    <location>
        <begin position="207"/>
        <end position="217"/>
    </location>
</feature>
<evidence type="ECO:0000259" key="7">
    <source>
        <dbReference type="PROSITE" id="PS50600"/>
    </source>
</evidence>
<dbReference type="GO" id="GO:0070139">
    <property type="term" value="F:SUMO-specific endopeptidase activity"/>
    <property type="evidence" value="ECO:0000318"/>
    <property type="project" value="GO_Central"/>
</dbReference>
<feature type="compositionally biased region" description="Basic and acidic residues" evidence="6">
    <location>
        <begin position="920"/>
        <end position="939"/>
    </location>
</feature>
<dbReference type="GeneID" id="3876865"/>
<feature type="region of interest" description="Disordered" evidence="6">
    <location>
        <begin position="920"/>
        <end position="1335"/>
    </location>
</feature>
<dbReference type="PROSITE" id="PS50600">
    <property type="entry name" value="ULP_PROTEASE"/>
    <property type="match status" value="1"/>
</dbReference>
<feature type="compositionally biased region" description="Low complexity" evidence="6">
    <location>
        <begin position="708"/>
        <end position="730"/>
    </location>
</feature>
<dbReference type="OrthoDB" id="442460at2759"/>
<dbReference type="InterPro" id="IPR003653">
    <property type="entry name" value="Peptidase_C48_C"/>
</dbReference>
<feature type="compositionally biased region" description="Polar residues" evidence="6">
    <location>
        <begin position="311"/>
        <end position="325"/>
    </location>
</feature>
<proteinExistence type="inferred from homology"/>
<feature type="region of interest" description="Disordered" evidence="6">
    <location>
        <begin position="115"/>
        <end position="140"/>
    </location>
</feature>
<keyword evidence="4" id="KW-0833">Ubl conjugation pathway</keyword>
<feature type="compositionally biased region" description="Polar residues" evidence="6">
    <location>
        <begin position="944"/>
        <end position="963"/>
    </location>
</feature>
<dbReference type="SUPFAM" id="SSF54001">
    <property type="entry name" value="Cysteine proteinases"/>
    <property type="match status" value="1"/>
</dbReference>
<feature type="compositionally biased region" description="Basic and acidic residues" evidence="6">
    <location>
        <begin position="1226"/>
        <end position="1235"/>
    </location>
</feature>
<sequence>MTIPSPRGKEVFLPSIDLAGRSSPSQNLSPSPTTPTAAAVAGTGDAKRAKSTFAVRLSKRQNAQAPEKQPRDDFHTTQHSFPDYGSKESLDGAVKMANIFNRVKSLVNPWKAIDTLDSPSQATGPPLKKQKTGSEDGRSVTAANEYSKSHFALFPESIEDAGSDHAARTDRTGSHGSLTGVIEFQNVQGLGLRDGKPRSDRRRRSRAGSQSPRSAQRYGRSIEPGRDDIDNSDRDELAEKSPYVSSGHILRRVNSATNIVDAADAAILGSPRKRSIELLRPVKRPLHHVDGEEDELALESPTNPRALRRAASSSTTKGSTQATKRNNSHDPVPKEQFLQRLYSALCLPNHRYIQKGPQGWCFLGEFTNDAKQSQLCACSGEGDLLPELDWLKITKSVNTIHHNAESSYVKIRQSKIGNVGGQMVLQFFNTKEAQEFVQWVKENLSANVVEMNSATLQKTYENLMTELKKATSGSPSPLANSRVTRTTSALDVEGSRNMAFEPAGLIAQATAGSPTASTRRRPRLVDTLLSSQQALSNQYEHRSFEVEAPVQRSSRRRNDDTVMVDAPPISSAPVSRWTEDHSEWSKNWRMPLVYHRTSVDKDDIPRLDEGQCLNDNLLGFGLRYLFEEYPGRHDELKKRVYVHNTFFYEKLKPAKSKDINYDGVKGWTSKVDLLSYDYIIVPVNEYYHWWVAIICNPGKLDPNHPRRSTNSSTSGTETSDSNSTESKSNGNIEKSDDVEMIDIDCEQARDQGQEIKAQEACGSVDRIETDSNEADSAGQDVVDLVADDTDHDLRERLKGITKLPKKDPSEETKILTLDSMGNSHYPAVQALKKYLMAEFEDKKQTKIKDLPKQIGIKATNIPEQNNFSDCGVYLLGYIQEFVKDPDRFAHCLMQREKPGWEFNPSELREYWRNTIFEKQKEHQAKHDEEKKRKKEEAARRKAASSTPSDAVMSATESQTSGRTGLSHDPATDNVSSAPQFVRPPVVSRNTNPNIPAPAPKPTTALRSPLSYGASSATGTVTNTAAVAAERGGGSKRNMPDPLEPIPRPPTRPQQAADNVVVDLERDESEPKDKVSHLSPDSPLPGEIRRSKNKDYEHSPKQHASSRTPRQSPEVKFIPKLPDSSPASDRRTSGIAQEISPQTFYSNAPQRPESPKLLSLKSQSPRPQSPLVERKRRSSPARKAKASPPARKTAPSPELVAQPLESIEIFDPPTPEAQRPSTTSSKVKAEQKDNNHVNHGNKTTYKKSDKHTRQKSRIPRRVVDDTDRSGIGSGKSRRVEQQQQHHQRQPRPSKPKETAETKSEEIPDSPPPAMVVSDIPAVQSAEMTPIDLTDEN</sequence>
<feature type="compositionally biased region" description="Pro residues" evidence="6">
    <location>
        <begin position="1041"/>
        <end position="1051"/>
    </location>
</feature>
<accession>V5IP91</accession>
<dbReference type="RefSeq" id="XP_011394516.1">
    <property type="nucleotide sequence ID" value="XM_011396214.1"/>
</dbReference>
<keyword evidence="9" id="KW-1185">Reference proteome</keyword>
<dbReference type="VEuPathDB" id="FungiDB:NCU01366"/>
<dbReference type="InterPro" id="IPR057501">
    <property type="entry name" value="DeUb_enz_PH"/>
</dbReference>
<organism evidence="8 9">
    <name type="scientific">Neurospora crassa (strain ATCC 24698 / 74-OR23-1A / CBS 708.71 / DSM 1257 / FGSC 987)</name>
    <dbReference type="NCBI Taxonomy" id="367110"/>
    <lineage>
        <taxon>Eukaryota</taxon>
        <taxon>Fungi</taxon>
        <taxon>Dikarya</taxon>
        <taxon>Ascomycota</taxon>
        <taxon>Pezizomycotina</taxon>
        <taxon>Sordariomycetes</taxon>
        <taxon>Sordariomycetidae</taxon>
        <taxon>Sordariales</taxon>
        <taxon>Sordariaceae</taxon>
        <taxon>Neurospora</taxon>
    </lineage>
</organism>
<keyword evidence="2" id="KW-0597">Phosphoprotein</keyword>
<evidence type="ECO:0000256" key="4">
    <source>
        <dbReference type="ARBA" id="ARBA00022786"/>
    </source>
</evidence>
<feature type="compositionally biased region" description="Polar residues" evidence="6">
    <location>
        <begin position="1138"/>
        <end position="1148"/>
    </location>
</feature>
<comment type="similarity">
    <text evidence="1">Belongs to the peptidase C48 family.</text>
</comment>
<feature type="compositionally biased region" description="Basic and acidic residues" evidence="6">
    <location>
        <begin position="1086"/>
        <end position="1099"/>
    </location>
</feature>
<keyword evidence="3" id="KW-0645">Protease</keyword>
<evidence type="ECO:0000256" key="3">
    <source>
        <dbReference type="ARBA" id="ARBA00022670"/>
    </source>
</evidence>
<evidence type="ECO:0000256" key="6">
    <source>
        <dbReference type="SAM" id="MobiDB-lite"/>
    </source>
</evidence>
<feature type="compositionally biased region" description="Basic and acidic residues" evidence="6">
    <location>
        <begin position="223"/>
        <end position="234"/>
    </location>
</feature>
<feature type="region of interest" description="Disordered" evidence="6">
    <location>
        <begin position="290"/>
        <end position="332"/>
    </location>
</feature>
<evidence type="ECO:0000313" key="9">
    <source>
        <dbReference type="Proteomes" id="UP000001805"/>
    </source>
</evidence>
<dbReference type="GO" id="GO:0016926">
    <property type="term" value="P:protein desumoylation"/>
    <property type="evidence" value="ECO:0000318"/>
    <property type="project" value="GO_Central"/>
</dbReference>
<dbReference type="Pfam" id="PF02902">
    <property type="entry name" value="Peptidase_C48"/>
    <property type="match status" value="1"/>
</dbReference>
<dbReference type="GO" id="GO:0005634">
    <property type="term" value="C:nucleus"/>
    <property type="evidence" value="ECO:0000318"/>
    <property type="project" value="GO_Central"/>
</dbReference>
<feature type="compositionally biased region" description="Basic residues" evidence="6">
    <location>
        <begin position="1173"/>
        <end position="1184"/>
    </location>
</feature>
<feature type="domain" description="Ubiquitin-like protease family profile" evidence="7">
    <location>
        <begin position="597"/>
        <end position="881"/>
    </location>
</feature>
<dbReference type="GO" id="GO:0006508">
    <property type="term" value="P:proteolysis"/>
    <property type="evidence" value="ECO:0007669"/>
    <property type="project" value="UniProtKB-KW"/>
</dbReference>
<keyword evidence="5" id="KW-0378">Hydrolase</keyword>
<protein>
    <recommendedName>
        <fullName evidence="7">Ubiquitin-like protease family profile domain-containing protein</fullName>
    </recommendedName>
</protein>
<feature type="compositionally biased region" description="Basic residues" evidence="6">
    <location>
        <begin position="1243"/>
        <end position="1259"/>
    </location>
</feature>
<dbReference type="GO" id="GO:0005737">
    <property type="term" value="C:cytoplasm"/>
    <property type="evidence" value="ECO:0000318"/>
    <property type="project" value="GO_Central"/>
</dbReference>
<feature type="compositionally biased region" description="Low complexity" evidence="6">
    <location>
        <begin position="1154"/>
        <end position="1170"/>
    </location>
</feature>
<name>V5IP91_NEUCR</name>
<reference evidence="8 9" key="1">
    <citation type="journal article" date="2003" name="Nature">
        <title>The genome sequence of the filamentous fungus Neurospora crassa.</title>
        <authorList>
            <person name="Galagan J.E."/>
            <person name="Calvo S.E."/>
            <person name="Borkovich K.A."/>
            <person name="Selker E.U."/>
            <person name="Read N.D."/>
            <person name="Jaffe D."/>
            <person name="FitzHugh W."/>
            <person name="Ma L.J."/>
            <person name="Smirnov S."/>
            <person name="Purcell S."/>
            <person name="Rehman B."/>
            <person name="Elkins T."/>
            <person name="Engels R."/>
            <person name="Wang S."/>
            <person name="Nielsen C.B."/>
            <person name="Butler J."/>
            <person name="Endrizzi M."/>
            <person name="Qui D."/>
            <person name="Ianakiev P."/>
            <person name="Bell-Pedersen D."/>
            <person name="Nelson M.A."/>
            <person name="Werner-Washburne M."/>
            <person name="Selitrennikoff C.P."/>
            <person name="Kinsey J.A."/>
            <person name="Braun E.L."/>
            <person name="Zelter A."/>
            <person name="Schulte U."/>
            <person name="Kothe G.O."/>
            <person name="Jedd G."/>
            <person name="Mewes W."/>
            <person name="Staben C."/>
            <person name="Marcotte E."/>
            <person name="Greenberg D."/>
            <person name="Roy A."/>
            <person name="Foley K."/>
            <person name="Naylor J."/>
            <person name="Stange-Thomann N."/>
            <person name="Barrett R."/>
            <person name="Gnerre S."/>
            <person name="Kamal M."/>
            <person name="Kamvysselis M."/>
            <person name="Mauceli E."/>
            <person name="Bielke C."/>
            <person name="Rudd S."/>
            <person name="Frishman D."/>
            <person name="Krystofova S."/>
            <person name="Rasmussen C."/>
            <person name="Metzenberg R.L."/>
            <person name="Perkins D.D."/>
            <person name="Kroken S."/>
            <person name="Cogoni C."/>
            <person name="Macino G."/>
            <person name="Catcheside D."/>
            <person name="Li W."/>
            <person name="Pratt R.J."/>
            <person name="Osmani S.A."/>
            <person name="DeSouza C.P."/>
            <person name="Glass L."/>
            <person name="Orbach M.J."/>
            <person name="Berglund J.A."/>
            <person name="Voelker R."/>
            <person name="Yarden O."/>
            <person name="Plamann M."/>
            <person name="Seiler S."/>
            <person name="Dunlap J."/>
            <person name="Radford A."/>
            <person name="Aramayo R."/>
            <person name="Natvig D.O."/>
            <person name="Alex L.A."/>
            <person name="Mannhaupt G."/>
            <person name="Ebbole D.J."/>
            <person name="Freitag M."/>
            <person name="Paulsen I."/>
            <person name="Sachs M.S."/>
            <person name="Lander E.S."/>
            <person name="Nusbaum C."/>
            <person name="Birren B."/>
        </authorList>
    </citation>
    <scope>NUCLEOTIDE SEQUENCE [LARGE SCALE GENOMIC DNA]</scope>
    <source>
        <strain evidence="9">ATCC 24698 / 74-OR23-1A / CBS 708.71 / DSM 1257 / FGSC 987</strain>
    </source>
</reference>
<dbReference type="PANTHER" id="PTHR46896:SF3">
    <property type="entry name" value="FI06413P-RELATED"/>
    <property type="match status" value="1"/>
</dbReference>
<feature type="region of interest" description="Disordered" evidence="6">
    <location>
        <begin position="1"/>
        <end position="87"/>
    </location>
</feature>
<dbReference type="Proteomes" id="UP000001805">
    <property type="component" value="Chromosome 2, Linkage Group V"/>
</dbReference>
<feature type="region of interest" description="Disordered" evidence="6">
    <location>
        <begin position="186"/>
        <end position="234"/>
    </location>
</feature>
<dbReference type="PANTHER" id="PTHR46896">
    <property type="entry name" value="SENTRIN-SPECIFIC PROTEASE"/>
    <property type="match status" value="1"/>
</dbReference>
<evidence type="ECO:0000256" key="1">
    <source>
        <dbReference type="ARBA" id="ARBA00005234"/>
    </source>
</evidence>
<evidence type="ECO:0000256" key="5">
    <source>
        <dbReference type="ARBA" id="ARBA00022801"/>
    </source>
</evidence>
<dbReference type="InParanoid" id="V5IP91"/>
<gene>
    <name evidence="8" type="ORF">NCU01366</name>
</gene>
<dbReference type="STRING" id="367110.V5IP91"/>
<feature type="region of interest" description="Disordered" evidence="6">
    <location>
        <begin position="540"/>
        <end position="567"/>
    </location>
</feature>
<dbReference type="InterPro" id="IPR051947">
    <property type="entry name" value="Sentrin-specific_protease"/>
</dbReference>
<feature type="compositionally biased region" description="Low complexity" evidence="6">
    <location>
        <begin position="1012"/>
        <end position="1028"/>
    </location>
</feature>
<feature type="compositionally biased region" description="Low complexity" evidence="6">
    <location>
        <begin position="29"/>
        <end position="39"/>
    </location>
</feature>
<feature type="compositionally biased region" description="Low complexity" evidence="6">
    <location>
        <begin position="1185"/>
        <end position="1196"/>
    </location>
</feature>
<dbReference type="InterPro" id="IPR038765">
    <property type="entry name" value="Papain-like_cys_pep_sf"/>
</dbReference>
<dbReference type="EMBL" id="CM002240">
    <property type="protein sequence ID" value="ESA42561.1"/>
    <property type="molecule type" value="Genomic_DNA"/>
</dbReference>
<evidence type="ECO:0000256" key="2">
    <source>
        <dbReference type="ARBA" id="ARBA00022553"/>
    </source>
</evidence>
<evidence type="ECO:0000313" key="8">
    <source>
        <dbReference type="EMBL" id="ESA42561.1"/>
    </source>
</evidence>
<dbReference type="SMR" id="V5IP91"/>
<feature type="compositionally biased region" description="Polar residues" evidence="6">
    <location>
        <begin position="1101"/>
        <end position="1110"/>
    </location>
</feature>
<feature type="region of interest" description="Disordered" evidence="6">
    <location>
        <begin position="701"/>
        <end position="739"/>
    </location>
</feature>